<feature type="region of interest" description="Disordered" evidence="1">
    <location>
        <begin position="61"/>
        <end position="80"/>
    </location>
</feature>
<name>A0A8S9TKI4_PHYIN</name>
<dbReference type="EMBL" id="JAACNO010003318">
    <property type="protein sequence ID" value="KAF4127189.1"/>
    <property type="molecule type" value="Genomic_DNA"/>
</dbReference>
<evidence type="ECO:0000313" key="2">
    <source>
        <dbReference type="EMBL" id="KAF4127189.1"/>
    </source>
</evidence>
<sequence>MGAVAVPAYKYFLHSMFWEYQSYRRDHNKRSLTRLVPSSASTIVRKGDRYRRPKRERYFRAKGYDDDDEDEESERDTSDMKDKAREFLSLYYQEGSYFRD</sequence>
<evidence type="ECO:0000313" key="3">
    <source>
        <dbReference type="Proteomes" id="UP000704712"/>
    </source>
</evidence>
<comment type="caution">
    <text evidence="2">The sequence shown here is derived from an EMBL/GenBank/DDBJ whole genome shotgun (WGS) entry which is preliminary data.</text>
</comment>
<evidence type="ECO:0000256" key="1">
    <source>
        <dbReference type="SAM" id="MobiDB-lite"/>
    </source>
</evidence>
<dbReference type="Proteomes" id="UP000704712">
    <property type="component" value="Unassembled WGS sequence"/>
</dbReference>
<gene>
    <name evidence="2" type="ORF">GN958_ATG23648</name>
</gene>
<proteinExistence type="predicted"/>
<feature type="compositionally biased region" description="Acidic residues" evidence="1">
    <location>
        <begin position="65"/>
        <end position="74"/>
    </location>
</feature>
<organism evidence="2 3">
    <name type="scientific">Phytophthora infestans</name>
    <name type="common">Potato late blight agent</name>
    <name type="synonym">Botrytis infestans</name>
    <dbReference type="NCBI Taxonomy" id="4787"/>
    <lineage>
        <taxon>Eukaryota</taxon>
        <taxon>Sar</taxon>
        <taxon>Stramenopiles</taxon>
        <taxon>Oomycota</taxon>
        <taxon>Peronosporomycetes</taxon>
        <taxon>Peronosporales</taxon>
        <taxon>Peronosporaceae</taxon>
        <taxon>Phytophthora</taxon>
    </lineage>
</organism>
<protein>
    <submittedName>
        <fullName evidence="2">Uncharacterized protein</fullName>
    </submittedName>
</protein>
<dbReference type="AlphaFoldDB" id="A0A8S9TKI4"/>
<accession>A0A8S9TKI4</accession>
<reference evidence="2" key="1">
    <citation type="submission" date="2020-03" db="EMBL/GenBank/DDBJ databases">
        <title>Hybrid Assembly of Korean Phytophthora infestans isolates.</title>
        <authorList>
            <person name="Prokchorchik M."/>
            <person name="Lee Y."/>
            <person name="Seo J."/>
            <person name="Cho J.-H."/>
            <person name="Park Y.-E."/>
            <person name="Jang D.-C."/>
            <person name="Im J.-S."/>
            <person name="Choi J.-G."/>
            <person name="Park H.-J."/>
            <person name="Lee G.-B."/>
            <person name="Lee Y.-G."/>
            <person name="Hong S.-Y."/>
            <person name="Cho K."/>
            <person name="Sohn K.H."/>
        </authorList>
    </citation>
    <scope>NUCLEOTIDE SEQUENCE</scope>
    <source>
        <strain evidence="2">KR_2_A2</strain>
    </source>
</reference>